<feature type="region of interest" description="Disordered" evidence="2">
    <location>
        <begin position="450"/>
        <end position="502"/>
    </location>
</feature>
<feature type="compositionally biased region" description="Low complexity" evidence="2">
    <location>
        <begin position="450"/>
        <end position="464"/>
    </location>
</feature>
<name>A0A8B8ESM0_CRAVI</name>
<feature type="domain" description="HTH psq-type" evidence="3">
    <location>
        <begin position="7"/>
        <end position="60"/>
    </location>
</feature>
<evidence type="ECO:0000256" key="1">
    <source>
        <dbReference type="PROSITE-ProRule" id="PRU00320"/>
    </source>
</evidence>
<feature type="DNA-binding region" description="H-T-H motif" evidence="1">
    <location>
        <begin position="36"/>
        <end position="56"/>
    </location>
</feature>
<dbReference type="PROSITE" id="PS50960">
    <property type="entry name" value="HTH_PSQ"/>
    <property type="match status" value="1"/>
</dbReference>
<protein>
    <submittedName>
        <fullName evidence="5">Uncharacterized protein LOC111136409</fullName>
    </submittedName>
</protein>
<dbReference type="InterPro" id="IPR050863">
    <property type="entry name" value="CenT-Element_Derived"/>
</dbReference>
<dbReference type="RefSeq" id="XP_022342950.1">
    <property type="nucleotide sequence ID" value="XM_022487242.1"/>
</dbReference>
<sequence>MPRKAVAKKRGKYVASYSKETLQRAIEAIQNENMSFRKAEKTFHVPKSTLENHVSGKYDLNSRMGRKPALPEAVESKIVETLKHAAKQGIGVSRTQLLRRTGELCKRLRVTPFKGIQPSKDWWTGLKKRHPELTIRRSEKLSSSRARMMNPVVVDKYFTDLEQIVKDLNLEMKPHCIWNMDETGRSFEHTPVRVISDKKIRNVVGKTSNSRSNVTITACVNAMGHWMPPMFVVKGKTSASLHGFNTEAAPVGSIWSYQENGWMTDVLGEKWFKNVFLKECGPERPQLLILDGHSSHESLAILECALANNVQILSLPPHTTHILQPLDRAVFGPFSAAYNAACSEFMSENPLNMVNKWSFPGLIKIAWEKSFTEHNIQSGFQACGIYPLNKHVIPASGFAPSFPTDVPESQSPASSSAIMSTPESINLFPATVAISVPSMSSDDVRSSLVSISHKSPVSSTSTSAESRESVSATDIMTLSNSDTSNFPTTSDISTNNIDNSEPPMIDDPELLLNLIATGQINVVENENEIPEENTGIWNSEIENIFLTPKAKPETKSCSTNRKKRATCTSHRLLTSTEVLQEKRDTENKKQEKLKLKLEREEKRKQKMK</sequence>
<dbReference type="AlphaFoldDB" id="A0A8B8ESM0"/>
<evidence type="ECO:0000313" key="4">
    <source>
        <dbReference type="Proteomes" id="UP000694844"/>
    </source>
</evidence>
<keyword evidence="4" id="KW-1185">Reference proteome</keyword>
<keyword evidence="1" id="KW-0539">Nucleus</keyword>
<dbReference type="Pfam" id="PF03184">
    <property type="entry name" value="DDE_1"/>
    <property type="match status" value="1"/>
</dbReference>
<dbReference type="InterPro" id="IPR036397">
    <property type="entry name" value="RNaseH_sf"/>
</dbReference>
<evidence type="ECO:0000256" key="2">
    <source>
        <dbReference type="SAM" id="MobiDB-lite"/>
    </source>
</evidence>
<feature type="compositionally biased region" description="Polar residues" evidence="2">
    <location>
        <begin position="472"/>
        <end position="499"/>
    </location>
</feature>
<organism evidence="4 5">
    <name type="scientific">Crassostrea virginica</name>
    <name type="common">Eastern oyster</name>
    <dbReference type="NCBI Taxonomy" id="6565"/>
    <lineage>
        <taxon>Eukaryota</taxon>
        <taxon>Metazoa</taxon>
        <taxon>Spiralia</taxon>
        <taxon>Lophotrochozoa</taxon>
        <taxon>Mollusca</taxon>
        <taxon>Bivalvia</taxon>
        <taxon>Autobranchia</taxon>
        <taxon>Pteriomorphia</taxon>
        <taxon>Ostreida</taxon>
        <taxon>Ostreoidea</taxon>
        <taxon>Ostreidae</taxon>
        <taxon>Crassostrea</taxon>
    </lineage>
</organism>
<keyword evidence="1" id="KW-0238">DNA-binding</keyword>
<reference evidence="5" key="1">
    <citation type="submission" date="2025-08" db="UniProtKB">
        <authorList>
            <consortium name="RefSeq"/>
        </authorList>
    </citation>
    <scope>IDENTIFICATION</scope>
    <source>
        <tissue evidence="5">Whole sample</tissue>
    </source>
</reference>
<dbReference type="Pfam" id="PF05225">
    <property type="entry name" value="HTH_psq"/>
    <property type="match status" value="1"/>
</dbReference>
<dbReference type="Proteomes" id="UP000694844">
    <property type="component" value="Chromosome 5"/>
</dbReference>
<dbReference type="Gene3D" id="1.10.10.60">
    <property type="entry name" value="Homeodomain-like"/>
    <property type="match status" value="1"/>
</dbReference>
<dbReference type="OrthoDB" id="6156430at2759"/>
<evidence type="ECO:0000313" key="5">
    <source>
        <dbReference type="RefSeq" id="XP_022342950.1"/>
    </source>
</evidence>
<dbReference type="InterPro" id="IPR009057">
    <property type="entry name" value="Homeodomain-like_sf"/>
</dbReference>
<feature type="region of interest" description="Disordered" evidence="2">
    <location>
        <begin position="578"/>
        <end position="608"/>
    </location>
</feature>
<evidence type="ECO:0000259" key="3">
    <source>
        <dbReference type="PROSITE" id="PS50960"/>
    </source>
</evidence>
<dbReference type="GeneID" id="111136409"/>
<proteinExistence type="predicted"/>
<feature type="compositionally biased region" description="Basic and acidic residues" evidence="2">
    <location>
        <begin position="579"/>
        <end position="608"/>
    </location>
</feature>
<dbReference type="KEGG" id="cvn:111136409"/>
<gene>
    <name evidence="5" type="primary">LOC111136409</name>
</gene>
<dbReference type="GO" id="GO:0005634">
    <property type="term" value="C:nucleus"/>
    <property type="evidence" value="ECO:0007669"/>
    <property type="project" value="UniProtKB-SubCell"/>
</dbReference>
<dbReference type="GO" id="GO:0003677">
    <property type="term" value="F:DNA binding"/>
    <property type="evidence" value="ECO:0007669"/>
    <property type="project" value="UniProtKB-UniRule"/>
</dbReference>
<dbReference type="InterPro" id="IPR004875">
    <property type="entry name" value="DDE_SF_endonuclease_dom"/>
</dbReference>
<dbReference type="PANTHER" id="PTHR19303:SF74">
    <property type="entry name" value="POGO TRANSPOSABLE ELEMENT WITH KRAB DOMAIN"/>
    <property type="match status" value="1"/>
</dbReference>
<accession>A0A8B8ESM0</accession>
<comment type="subcellular location">
    <subcellularLocation>
        <location evidence="1">Nucleus</location>
    </subcellularLocation>
</comment>
<dbReference type="InterPro" id="IPR007889">
    <property type="entry name" value="HTH_Psq"/>
</dbReference>
<dbReference type="Gene3D" id="3.30.420.10">
    <property type="entry name" value="Ribonuclease H-like superfamily/Ribonuclease H"/>
    <property type="match status" value="1"/>
</dbReference>
<dbReference type="SUPFAM" id="SSF46689">
    <property type="entry name" value="Homeodomain-like"/>
    <property type="match status" value="1"/>
</dbReference>
<dbReference type="PANTHER" id="PTHR19303">
    <property type="entry name" value="TRANSPOSON"/>
    <property type="match status" value="1"/>
</dbReference>